<dbReference type="OrthoDB" id="1915816at2759"/>
<dbReference type="GO" id="GO:0007165">
    <property type="term" value="P:signal transduction"/>
    <property type="evidence" value="ECO:0007669"/>
    <property type="project" value="InterPro"/>
</dbReference>
<accession>A0A8T2QRZ8</accession>
<dbReference type="SUPFAM" id="SSF52200">
    <property type="entry name" value="Toll/Interleukin receptor TIR domain"/>
    <property type="match status" value="1"/>
</dbReference>
<sequence>MIFISYHGDGASDVEALTRALDAEGLTCVNDSSVADTILIYITSAYIAPGSPTMDEADEFLGRKEKFVIPIFGGLSVRDVKLQLSAAGWDERSILRRLTDIMGIDMKNWGFSFETVATKVKASRATSMLSPQSFDVFLSHAGEDKDLVNVLHAKLEERKYTCFLDMESIKPGGLGVEQLLVAAGTCRLALFVLSDRSIKKPWPVRELGIFRKQGISIFVVWYRLLREQVRRYVDNPPSDLLQNAGAHEFLNDVVKRPDIRSIEYPERGWNNPDIEIYSQSIVEQLSEMLPPI</sequence>
<feature type="domain" description="TIR" evidence="1">
    <location>
        <begin position="132"/>
        <end position="289"/>
    </location>
</feature>
<keyword evidence="3" id="KW-1185">Reference proteome</keyword>
<dbReference type="InterPro" id="IPR000157">
    <property type="entry name" value="TIR_dom"/>
</dbReference>
<proteinExistence type="predicted"/>
<protein>
    <recommendedName>
        <fullName evidence="1">TIR domain-containing protein</fullName>
    </recommendedName>
</protein>
<dbReference type="Pfam" id="PF13676">
    <property type="entry name" value="TIR_2"/>
    <property type="match status" value="1"/>
</dbReference>
<name>A0A8T2QRZ8_CERRI</name>
<dbReference type="AlphaFoldDB" id="A0A8T2QRZ8"/>
<dbReference type="InterPro" id="IPR035897">
    <property type="entry name" value="Toll_tir_struct_dom_sf"/>
</dbReference>
<evidence type="ECO:0000313" key="2">
    <source>
        <dbReference type="EMBL" id="KAH7286368.1"/>
    </source>
</evidence>
<dbReference type="Proteomes" id="UP000825935">
    <property type="component" value="Chromosome 32"/>
</dbReference>
<organism evidence="2 3">
    <name type="scientific">Ceratopteris richardii</name>
    <name type="common">Triangle waterfern</name>
    <dbReference type="NCBI Taxonomy" id="49495"/>
    <lineage>
        <taxon>Eukaryota</taxon>
        <taxon>Viridiplantae</taxon>
        <taxon>Streptophyta</taxon>
        <taxon>Embryophyta</taxon>
        <taxon>Tracheophyta</taxon>
        <taxon>Polypodiopsida</taxon>
        <taxon>Polypodiidae</taxon>
        <taxon>Polypodiales</taxon>
        <taxon>Pteridineae</taxon>
        <taxon>Pteridaceae</taxon>
        <taxon>Parkerioideae</taxon>
        <taxon>Ceratopteris</taxon>
    </lineage>
</organism>
<gene>
    <name evidence="2" type="ORF">KP509_32G003900</name>
</gene>
<evidence type="ECO:0000313" key="3">
    <source>
        <dbReference type="Proteomes" id="UP000825935"/>
    </source>
</evidence>
<comment type="caution">
    <text evidence="2">The sequence shown here is derived from an EMBL/GenBank/DDBJ whole genome shotgun (WGS) entry which is preliminary data.</text>
</comment>
<dbReference type="EMBL" id="CM035437">
    <property type="protein sequence ID" value="KAH7286368.1"/>
    <property type="molecule type" value="Genomic_DNA"/>
</dbReference>
<evidence type="ECO:0000259" key="1">
    <source>
        <dbReference type="PROSITE" id="PS50104"/>
    </source>
</evidence>
<dbReference type="Gene3D" id="3.40.50.10140">
    <property type="entry name" value="Toll/interleukin-1 receptor homology (TIR) domain"/>
    <property type="match status" value="1"/>
</dbReference>
<reference evidence="2" key="1">
    <citation type="submission" date="2021-08" db="EMBL/GenBank/DDBJ databases">
        <title>WGS assembly of Ceratopteris richardii.</title>
        <authorList>
            <person name="Marchant D.B."/>
            <person name="Chen G."/>
            <person name="Jenkins J."/>
            <person name="Shu S."/>
            <person name="Leebens-Mack J."/>
            <person name="Grimwood J."/>
            <person name="Schmutz J."/>
            <person name="Soltis P."/>
            <person name="Soltis D."/>
            <person name="Chen Z.-H."/>
        </authorList>
    </citation>
    <scope>NUCLEOTIDE SEQUENCE</scope>
    <source>
        <strain evidence="2">Whitten #5841</strain>
        <tissue evidence="2">Leaf</tissue>
    </source>
</reference>
<dbReference type="PROSITE" id="PS50104">
    <property type="entry name" value="TIR"/>
    <property type="match status" value="1"/>
</dbReference>